<dbReference type="RefSeq" id="WP_014130366.1">
    <property type="nucleotide sequence ID" value="NC_016078.1"/>
</dbReference>
<dbReference type="EMBL" id="CP003075">
    <property type="protein sequence ID" value="AEQ51217.1"/>
    <property type="molecule type" value="Genomic_DNA"/>
</dbReference>
<dbReference type="PANTHER" id="PTHR30328">
    <property type="entry name" value="TRANSCRIPTIONAL REPRESSOR"/>
    <property type="match status" value="1"/>
</dbReference>
<dbReference type="STRING" id="1082931.KKY_1187"/>
<keyword evidence="6" id="KW-1185">Reference proteome</keyword>
<dbReference type="InterPro" id="IPR050109">
    <property type="entry name" value="HTH-type_TetR-like_transc_reg"/>
</dbReference>
<keyword evidence="1 2" id="KW-0238">DNA-binding</keyword>
<evidence type="ECO:0000256" key="1">
    <source>
        <dbReference type="ARBA" id="ARBA00023125"/>
    </source>
</evidence>
<dbReference type="Gene3D" id="1.10.357.10">
    <property type="entry name" value="Tetracycline Repressor, domain 2"/>
    <property type="match status" value="1"/>
</dbReference>
<dbReference type="PANTHER" id="PTHR30328:SF54">
    <property type="entry name" value="HTH-TYPE TRANSCRIPTIONAL REPRESSOR SCO4008"/>
    <property type="match status" value="1"/>
</dbReference>
<feature type="region of interest" description="Disordered" evidence="3">
    <location>
        <begin position="1"/>
        <end position="33"/>
    </location>
</feature>
<protein>
    <submittedName>
        <fullName evidence="5">TetR-family transcriptional regulator</fullName>
    </submittedName>
</protein>
<dbReference type="Pfam" id="PF00440">
    <property type="entry name" value="TetR_N"/>
    <property type="match status" value="1"/>
</dbReference>
<dbReference type="SUPFAM" id="SSF46689">
    <property type="entry name" value="Homeodomain-like"/>
    <property type="match status" value="1"/>
</dbReference>
<dbReference type="Proteomes" id="UP000008850">
    <property type="component" value="Chromosome"/>
</dbReference>
<dbReference type="InterPro" id="IPR001647">
    <property type="entry name" value="HTH_TetR"/>
</dbReference>
<dbReference type="HOGENOM" id="CLU_069356_1_2_5"/>
<evidence type="ECO:0000313" key="6">
    <source>
        <dbReference type="Proteomes" id="UP000008850"/>
    </source>
</evidence>
<dbReference type="PRINTS" id="PR00455">
    <property type="entry name" value="HTHTETR"/>
</dbReference>
<dbReference type="InterPro" id="IPR041474">
    <property type="entry name" value="NicS_C"/>
</dbReference>
<sequence length="247" mass="27435">MKKPGGSSAETTSITPRRGRGRRKHQPDADAQTISAATQADILKVAEEEFASLGFEGANIDEIARRTSTSKRMIYYYFENKRGLYKAVIKGAYASLRRAGAFENVNGLSPMEALRKYAESTFDTHLRHPNLVRLSLYENINRGEILGELREEIAGYPSNLEPLRNILSEGQKDGSIRSDLRLMDVYLIVVGISFHTISNAHSIKALFGHDMLSDIEIEARRVLVGDTVCRYATSLTEAAPTLDRGKA</sequence>
<dbReference type="SUPFAM" id="SSF48498">
    <property type="entry name" value="Tetracyclin repressor-like, C-terminal domain"/>
    <property type="match status" value="1"/>
</dbReference>
<dbReference type="PROSITE" id="PS50977">
    <property type="entry name" value="HTH_TETR_2"/>
    <property type="match status" value="1"/>
</dbReference>
<dbReference type="InterPro" id="IPR009057">
    <property type="entry name" value="Homeodomain-like_sf"/>
</dbReference>
<evidence type="ECO:0000259" key="4">
    <source>
        <dbReference type="PROSITE" id="PS50977"/>
    </source>
</evidence>
<feature type="DNA-binding region" description="H-T-H motif" evidence="2">
    <location>
        <begin position="59"/>
        <end position="78"/>
    </location>
</feature>
<dbReference type="eggNOG" id="COG1309">
    <property type="taxonomic scope" value="Bacteria"/>
</dbReference>
<dbReference type="InterPro" id="IPR036271">
    <property type="entry name" value="Tet_transcr_reg_TetR-rel_C_sf"/>
</dbReference>
<feature type="domain" description="HTH tetR-type" evidence="4">
    <location>
        <begin position="36"/>
        <end position="96"/>
    </location>
</feature>
<dbReference type="Pfam" id="PF17938">
    <property type="entry name" value="TetR_C_29"/>
    <property type="match status" value="1"/>
</dbReference>
<name>G4R6M1_PELHB</name>
<dbReference type="AlphaFoldDB" id="G4R6M1"/>
<evidence type="ECO:0000313" key="5">
    <source>
        <dbReference type="EMBL" id="AEQ51217.1"/>
    </source>
</evidence>
<gene>
    <name evidence="5" type="ordered locus">KKY_1187</name>
</gene>
<reference evidence="5 6" key="1">
    <citation type="journal article" date="2012" name="J. Bacteriol.">
        <title>Complete genome sequence of Pelagibacterium halotolerans B2T.</title>
        <authorList>
            <person name="Huo Y.Y."/>
            <person name="Cheng H."/>
            <person name="Han X.F."/>
            <person name="Jiang X.W."/>
            <person name="Sun C."/>
            <person name="Zhang X.Q."/>
            <person name="Zhu X.F."/>
            <person name="Liu Y.F."/>
            <person name="Li P.F."/>
            <person name="Ni P.X."/>
            <person name="Wu M."/>
        </authorList>
    </citation>
    <scope>NUCLEOTIDE SEQUENCE [LARGE SCALE GENOMIC DNA]</scope>
    <source>
        <strain evidence="6">DSM 22347 / JCM 15775 / CGMCC 1.7692 / B2</strain>
    </source>
</reference>
<organism evidence="5 6">
    <name type="scientific">Pelagibacterium halotolerans (strain DSM 22347 / JCM 15775 / CGMCC 1.7692 / B2)</name>
    <dbReference type="NCBI Taxonomy" id="1082931"/>
    <lineage>
        <taxon>Bacteria</taxon>
        <taxon>Pseudomonadati</taxon>
        <taxon>Pseudomonadota</taxon>
        <taxon>Alphaproteobacteria</taxon>
        <taxon>Hyphomicrobiales</taxon>
        <taxon>Devosiaceae</taxon>
        <taxon>Pelagibacterium</taxon>
    </lineage>
</organism>
<dbReference type="GO" id="GO:0003677">
    <property type="term" value="F:DNA binding"/>
    <property type="evidence" value="ECO:0007669"/>
    <property type="project" value="UniProtKB-UniRule"/>
</dbReference>
<dbReference type="KEGG" id="phl:KKY_1187"/>
<accession>G4R6M1</accession>
<evidence type="ECO:0000256" key="3">
    <source>
        <dbReference type="SAM" id="MobiDB-lite"/>
    </source>
</evidence>
<evidence type="ECO:0000256" key="2">
    <source>
        <dbReference type="PROSITE-ProRule" id="PRU00335"/>
    </source>
</evidence>
<proteinExistence type="predicted"/>